<evidence type="ECO:0000313" key="2">
    <source>
        <dbReference type="Proteomes" id="UP000009183"/>
    </source>
</evidence>
<name>F6HVE2_VITVI</name>
<dbReference type="AlphaFoldDB" id="F6HVE2"/>
<evidence type="ECO:0000313" key="1">
    <source>
        <dbReference type="EMBL" id="CCB58654.1"/>
    </source>
</evidence>
<dbReference type="STRING" id="29760.F6HVE2"/>
<dbReference type="HOGENOM" id="CLU_3417722_0_0_1"/>
<organism evidence="1 2">
    <name type="scientific">Vitis vinifera</name>
    <name type="common">Grape</name>
    <dbReference type="NCBI Taxonomy" id="29760"/>
    <lineage>
        <taxon>Eukaryota</taxon>
        <taxon>Viridiplantae</taxon>
        <taxon>Streptophyta</taxon>
        <taxon>Embryophyta</taxon>
        <taxon>Tracheophyta</taxon>
        <taxon>Spermatophyta</taxon>
        <taxon>Magnoliopsida</taxon>
        <taxon>eudicotyledons</taxon>
        <taxon>Gunneridae</taxon>
        <taxon>Pentapetalae</taxon>
        <taxon>rosids</taxon>
        <taxon>Vitales</taxon>
        <taxon>Vitaceae</taxon>
        <taxon>Viteae</taxon>
        <taxon>Vitis</taxon>
    </lineage>
</organism>
<keyword evidence="2" id="KW-1185">Reference proteome</keyword>
<dbReference type="PaxDb" id="29760-VIT_13s0139g00060.t01"/>
<dbReference type="Proteomes" id="UP000009183">
    <property type="component" value="Chromosome 13"/>
</dbReference>
<reference evidence="2" key="1">
    <citation type="journal article" date="2007" name="Nature">
        <title>The grapevine genome sequence suggests ancestral hexaploidization in major angiosperm phyla.</title>
        <authorList>
            <consortium name="The French-Italian Public Consortium for Grapevine Genome Characterization."/>
            <person name="Jaillon O."/>
            <person name="Aury J.-M."/>
            <person name="Noel B."/>
            <person name="Policriti A."/>
            <person name="Clepet C."/>
            <person name="Casagrande A."/>
            <person name="Choisne N."/>
            <person name="Aubourg S."/>
            <person name="Vitulo N."/>
            <person name="Jubin C."/>
            <person name="Vezzi A."/>
            <person name="Legeai F."/>
            <person name="Hugueney P."/>
            <person name="Dasilva C."/>
            <person name="Horner D."/>
            <person name="Mica E."/>
            <person name="Jublot D."/>
            <person name="Poulain J."/>
            <person name="Bruyere C."/>
            <person name="Billault A."/>
            <person name="Segurens B."/>
            <person name="Gouyvenoux M."/>
            <person name="Ugarte E."/>
            <person name="Cattonaro F."/>
            <person name="Anthouard V."/>
            <person name="Vico V."/>
            <person name="Del Fabbro C."/>
            <person name="Alaux M."/>
            <person name="Di Gaspero G."/>
            <person name="Dumas V."/>
            <person name="Felice N."/>
            <person name="Paillard S."/>
            <person name="Juman I."/>
            <person name="Moroldo M."/>
            <person name="Scalabrin S."/>
            <person name="Canaguier A."/>
            <person name="Le Clainche I."/>
            <person name="Malacrida G."/>
            <person name="Durand E."/>
            <person name="Pesole G."/>
            <person name="Laucou V."/>
            <person name="Chatelet P."/>
            <person name="Merdinoglu D."/>
            <person name="Delledonne M."/>
            <person name="Pezzotti M."/>
            <person name="Lecharny A."/>
            <person name="Scarpelli C."/>
            <person name="Artiguenave F."/>
            <person name="Pe M.E."/>
            <person name="Valle G."/>
            <person name="Morgante M."/>
            <person name="Caboche M."/>
            <person name="Adam-Blondon A.-F."/>
            <person name="Weissenbach J."/>
            <person name="Quetier F."/>
            <person name="Wincker P."/>
        </authorList>
    </citation>
    <scope>NUCLEOTIDE SEQUENCE [LARGE SCALE GENOMIC DNA]</scope>
    <source>
        <strain evidence="2">cv. Pinot noir / PN40024</strain>
    </source>
</reference>
<proteinExistence type="predicted"/>
<dbReference type="EMBL" id="FN596255">
    <property type="protein sequence ID" value="CCB58654.1"/>
    <property type="molecule type" value="Genomic_DNA"/>
</dbReference>
<accession>F6HVE2</accession>
<protein>
    <submittedName>
        <fullName evidence="1">Uncharacterized protein</fullName>
    </submittedName>
</protein>
<dbReference type="InParanoid" id="F6HVE2"/>
<gene>
    <name evidence="1" type="ordered locus">VIT_13s0139g00060</name>
</gene>
<sequence>MLPQSYYCIYSDGGASCLLFCFDTAI</sequence>